<evidence type="ECO:0000313" key="2">
    <source>
        <dbReference type="Proteomes" id="UP000053051"/>
    </source>
</evidence>
<dbReference type="AlphaFoldDB" id="M1X5X9"/>
<dbReference type="Proteomes" id="UP000053051">
    <property type="component" value="Unassembled WGS sequence"/>
</dbReference>
<organism evidence="1 2">
    <name type="scientific">Richelia intracellularis HH01</name>
    <dbReference type="NCBI Taxonomy" id="1165094"/>
    <lineage>
        <taxon>Bacteria</taxon>
        <taxon>Bacillati</taxon>
        <taxon>Cyanobacteriota</taxon>
        <taxon>Cyanophyceae</taxon>
        <taxon>Nostocales</taxon>
        <taxon>Nostocaceae</taxon>
        <taxon>Richelia</taxon>
    </lineage>
</organism>
<keyword evidence="2" id="KW-1185">Reference proteome</keyword>
<evidence type="ECO:0000313" key="1">
    <source>
        <dbReference type="EMBL" id="CCH67686.1"/>
    </source>
</evidence>
<accession>M1X5X9</accession>
<dbReference type="STRING" id="1165094.RINTHH_15310"/>
<proteinExistence type="predicted"/>
<name>M1X5X9_9NOST</name>
<comment type="caution">
    <text evidence="1">The sequence shown here is derived from an EMBL/GenBank/DDBJ whole genome shotgun (WGS) entry which is preliminary data.</text>
</comment>
<reference evidence="2" key="2">
    <citation type="submission" date="2016-01" db="EMBL/GenBank/DDBJ databases">
        <title>Diatom-associated endosymboitic cyanobacterium lacks core nitrogen metabolism enzymes.</title>
        <authorList>
            <person name="Hilton J.A."/>
            <person name="Foster R.A."/>
            <person name="Tripp H.J."/>
            <person name="Carter B.J."/>
            <person name="Zehr J.P."/>
            <person name="Villareal T.A."/>
        </authorList>
    </citation>
    <scope>NUCLEOTIDE SEQUENCE [LARGE SCALE GENOMIC DNA]</scope>
    <source>
        <strain evidence="2">HH01</strain>
    </source>
</reference>
<reference evidence="1 2" key="1">
    <citation type="submission" date="2012-05" db="EMBL/GenBank/DDBJ databases">
        <authorList>
            <person name="Hilton J."/>
        </authorList>
    </citation>
    <scope>NUCLEOTIDE SEQUENCE [LARGE SCALE GENOMIC DNA]</scope>
    <source>
        <strain evidence="1 2">HH01</strain>
    </source>
</reference>
<gene>
    <name evidence="1" type="ORF">RINTHH_15310</name>
</gene>
<dbReference type="EMBL" id="CAIY01000054">
    <property type="protein sequence ID" value="CCH67686.1"/>
    <property type="molecule type" value="Genomic_DNA"/>
</dbReference>
<protein>
    <submittedName>
        <fullName evidence="1">Uncharacterized protein</fullName>
    </submittedName>
</protein>
<sequence length="37" mass="4240">MGEQSGKKLTIKYEKVIILMISISPDIRTQPLLLLRI</sequence>